<dbReference type="InterPro" id="IPR036291">
    <property type="entry name" value="NAD(P)-bd_dom_sf"/>
</dbReference>
<evidence type="ECO:0000313" key="3">
    <source>
        <dbReference type="Proteomes" id="UP001221838"/>
    </source>
</evidence>
<dbReference type="Pfam" id="PF13561">
    <property type="entry name" value="adh_short_C2"/>
    <property type="match status" value="1"/>
</dbReference>
<dbReference type="InterPro" id="IPR002347">
    <property type="entry name" value="SDR_fam"/>
</dbReference>
<protein>
    <submittedName>
        <fullName evidence="2">SDR family oxidoreductase</fullName>
    </submittedName>
</protein>
<gene>
    <name evidence="2" type="ORF">POL68_16450</name>
</gene>
<keyword evidence="1" id="KW-0175">Coiled coil</keyword>
<dbReference type="Proteomes" id="UP001221838">
    <property type="component" value="Unassembled WGS sequence"/>
</dbReference>
<organism evidence="2 3">
    <name type="scientific">Stigmatella ashevillensis</name>
    <dbReference type="NCBI Taxonomy" id="2995309"/>
    <lineage>
        <taxon>Bacteria</taxon>
        <taxon>Pseudomonadati</taxon>
        <taxon>Myxococcota</taxon>
        <taxon>Myxococcia</taxon>
        <taxon>Myxococcales</taxon>
        <taxon>Cystobacterineae</taxon>
        <taxon>Archangiaceae</taxon>
        <taxon>Stigmatella</taxon>
    </lineage>
</organism>
<sequence length="535" mass="59630">MNDSDSLHVSPPASVAPPIPVAPAAPAALPPPALELEEVRRCAQLLEAIVADRRLLLRLPEPERIALLSAAGKVVLPERDNRARLVKSLRKEQKQAKRKRDQVVRASTEIRTLRQEPVFSAPAPRLLGENTGPERLLENARHCYVCKEEYKRLHFFYDAMCPTCADFNYAKRFQQAPLEGKVALITGARVKIGFQASLMLLRSGARVIATTRFPNDAAERYAREPDFSSWGHRIHVHGLDLRHAPSVELFARYVDQAYERLDILINNAAQTVRRPPGFYAHLLSKEMQPVESLPKACAPLLVGHQQCLARVQPALESGTTSTSITWRSADPAIGLHSSAALSLVPYAFEQEGDTQRLFPEGRLDADLQQVDLREVNSWRLRLAEVATAEMLEVHLVNAVAPFILCGKLKPLMLRNRSEIGHIVNVSAMEGSFSRGKKTDKHPHTNMAKAALNMMTLTSAPDYARDGIYMNAVDTGWVTDEDPAIHAQRKQEELDFHPPLDIVDGAARVVDPVFMAVKTGQGGWGNFFKDYRHTSW</sequence>
<feature type="coiled-coil region" evidence="1">
    <location>
        <begin position="82"/>
        <end position="116"/>
    </location>
</feature>
<keyword evidence="3" id="KW-1185">Reference proteome</keyword>
<reference evidence="2 3" key="1">
    <citation type="submission" date="2022-11" db="EMBL/GenBank/DDBJ databases">
        <title>Minimal conservation of predation-associated metabolite biosynthetic gene clusters underscores biosynthetic potential of Myxococcota including descriptions for ten novel species: Archangium lansinium sp. nov., Myxococcus landrumus sp. nov., Nannocystis bai.</title>
        <authorList>
            <person name="Ahearne A."/>
            <person name="Stevens C."/>
            <person name="Dowd S."/>
        </authorList>
    </citation>
    <scope>NUCLEOTIDE SEQUENCE [LARGE SCALE GENOMIC DNA]</scope>
    <source>
        <strain evidence="2 3">NCWAL01</strain>
    </source>
</reference>
<comment type="caution">
    <text evidence="2">The sequence shown here is derived from an EMBL/GenBank/DDBJ whole genome shotgun (WGS) entry which is preliminary data.</text>
</comment>
<evidence type="ECO:0000313" key="2">
    <source>
        <dbReference type="EMBL" id="MDC0710068.1"/>
    </source>
</evidence>
<dbReference type="PANTHER" id="PTHR43544">
    <property type="entry name" value="SHORT-CHAIN DEHYDROGENASE/REDUCTASE"/>
    <property type="match status" value="1"/>
</dbReference>
<dbReference type="EMBL" id="JAQNDM010000002">
    <property type="protein sequence ID" value="MDC0710068.1"/>
    <property type="molecule type" value="Genomic_DNA"/>
</dbReference>
<accession>A0ABT5DAA2</accession>
<dbReference type="InterPro" id="IPR051468">
    <property type="entry name" value="Fungal_SecMetab_SDRs"/>
</dbReference>
<proteinExistence type="predicted"/>
<name>A0ABT5DAA2_9BACT</name>
<evidence type="ECO:0000256" key="1">
    <source>
        <dbReference type="SAM" id="Coils"/>
    </source>
</evidence>
<dbReference type="RefSeq" id="WP_272139171.1">
    <property type="nucleotide sequence ID" value="NZ_JAQNDM010000002.1"/>
</dbReference>
<dbReference type="Gene3D" id="3.40.50.720">
    <property type="entry name" value="NAD(P)-binding Rossmann-like Domain"/>
    <property type="match status" value="2"/>
</dbReference>
<dbReference type="PANTHER" id="PTHR43544:SF2">
    <property type="entry name" value="OXIDOREDUCTASE"/>
    <property type="match status" value="1"/>
</dbReference>
<dbReference type="Pfam" id="PF00106">
    <property type="entry name" value="adh_short"/>
    <property type="match status" value="1"/>
</dbReference>
<dbReference type="SUPFAM" id="SSF51735">
    <property type="entry name" value="NAD(P)-binding Rossmann-fold domains"/>
    <property type="match status" value="1"/>
</dbReference>